<reference evidence="1 2" key="1">
    <citation type="submission" date="2015-10" db="EMBL/GenBank/DDBJ databases">
        <authorList>
            <person name="Gilbert D.G."/>
        </authorList>
    </citation>
    <scope>NUCLEOTIDE SEQUENCE [LARGE SCALE GENOMIC DNA]</scope>
    <source>
        <strain evidence="2">HZ-22</strain>
    </source>
</reference>
<accession>A0A0P0DA06</accession>
<name>A0A0P0DA06_9FLAO</name>
<dbReference type="InterPro" id="IPR014867">
    <property type="entry name" value="Spore_coat_CotH_CotH2/3/7"/>
</dbReference>
<organism evidence="1 2">
    <name type="scientific">Pseudalgibacter alginicilyticus</name>
    <dbReference type="NCBI Taxonomy" id="1736674"/>
    <lineage>
        <taxon>Bacteria</taxon>
        <taxon>Pseudomonadati</taxon>
        <taxon>Bacteroidota</taxon>
        <taxon>Flavobacteriia</taxon>
        <taxon>Flavobacteriales</taxon>
        <taxon>Flavobacteriaceae</taxon>
        <taxon>Pseudalgibacter</taxon>
    </lineage>
</organism>
<evidence type="ECO:0000313" key="2">
    <source>
        <dbReference type="Proteomes" id="UP000057981"/>
    </source>
</evidence>
<dbReference type="EMBL" id="CP012898">
    <property type="protein sequence ID" value="ALJ04792.1"/>
    <property type="molecule type" value="Genomic_DNA"/>
</dbReference>
<keyword evidence="2" id="KW-1185">Reference proteome</keyword>
<dbReference type="KEGG" id="ahz:APS56_06505"/>
<protein>
    <submittedName>
        <fullName evidence="1">Uncharacterized protein</fullName>
    </submittedName>
</protein>
<dbReference type="AlphaFoldDB" id="A0A0P0DA06"/>
<proteinExistence type="predicted"/>
<gene>
    <name evidence="1" type="ORF">APS56_06505</name>
</gene>
<sequence>MLPNYDNNNKIWGGCHEMKYQDENEITDWENIYQFINFVINSSDIDFTNNIWEQFNLDNYSGYFLFLNLIRATENTGKEF</sequence>
<dbReference type="Pfam" id="PF08757">
    <property type="entry name" value="CotH"/>
    <property type="match status" value="1"/>
</dbReference>
<dbReference type="Proteomes" id="UP000057981">
    <property type="component" value="Chromosome"/>
</dbReference>
<evidence type="ECO:0000313" key="1">
    <source>
        <dbReference type="EMBL" id="ALJ04792.1"/>
    </source>
</evidence>